<dbReference type="PANTHER" id="PTHR13237:SF9">
    <property type="entry name" value="NEUROGUIDIN"/>
    <property type="match status" value="1"/>
</dbReference>
<proteinExistence type="predicted"/>
<evidence type="ECO:0000313" key="2">
    <source>
        <dbReference type="EMBL" id="KIY96399.1"/>
    </source>
</evidence>
<feature type="compositionally biased region" description="Basic and acidic residues" evidence="1">
    <location>
        <begin position="105"/>
        <end position="116"/>
    </location>
</feature>
<feature type="compositionally biased region" description="Low complexity" evidence="1">
    <location>
        <begin position="1"/>
        <end position="11"/>
    </location>
</feature>
<name>A0A0D2LYC2_9CHLO</name>
<dbReference type="AlphaFoldDB" id="A0A0D2LYC2"/>
<feature type="compositionally biased region" description="Acidic residues" evidence="1">
    <location>
        <begin position="50"/>
        <end position="91"/>
    </location>
</feature>
<dbReference type="Proteomes" id="UP000054498">
    <property type="component" value="Unassembled WGS sequence"/>
</dbReference>
<feature type="compositionally biased region" description="Acidic residues" evidence="1">
    <location>
        <begin position="149"/>
        <end position="167"/>
    </location>
</feature>
<dbReference type="KEGG" id="mng:MNEG_11561"/>
<dbReference type="STRING" id="145388.A0A0D2LYC2"/>
<evidence type="ECO:0000313" key="3">
    <source>
        <dbReference type="Proteomes" id="UP000054498"/>
    </source>
</evidence>
<accession>A0A0D2LYC2</accession>
<protein>
    <submittedName>
        <fullName evidence="2">Uncharacterized protein</fullName>
    </submittedName>
</protein>
<evidence type="ECO:0000256" key="1">
    <source>
        <dbReference type="SAM" id="MobiDB-lite"/>
    </source>
</evidence>
<dbReference type="RefSeq" id="XP_013895419.1">
    <property type="nucleotide sequence ID" value="XM_014039965.1"/>
</dbReference>
<dbReference type="GeneID" id="25728836"/>
<gene>
    <name evidence="2" type="ORF">MNEG_11561</name>
</gene>
<organism evidence="2 3">
    <name type="scientific">Monoraphidium neglectum</name>
    <dbReference type="NCBI Taxonomy" id="145388"/>
    <lineage>
        <taxon>Eukaryota</taxon>
        <taxon>Viridiplantae</taxon>
        <taxon>Chlorophyta</taxon>
        <taxon>core chlorophytes</taxon>
        <taxon>Chlorophyceae</taxon>
        <taxon>CS clade</taxon>
        <taxon>Sphaeropleales</taxon>
        <taxon>Selenastraceae</taxon>
        <taxon>Monoraphidium</taxon>
    </lineage>
</organism>
<sequence>MGRKGPSSGRRGPAKEKRDPELFSESDDEQIIDDAFAQGKGKVKLGGGGEDSDEIDEEAVYDLSDSDEESGSDEGDEEDEDDGEPDLDEEIERGGRAGRLAKQAKYLEERLKLQQKEDEDEGPSEGEDAEEEARERLWGTSKGAYYGGDDAEAVSDEEDALKGEEEEAVRLQAQRAARLDDDDYGLGHDVMGGGAGAGPSQHPPPSLCAPRCPAGSVLSDFLSPEERMSALLADAPELTSLLAELQASLAERPPNPSWLR</sequence>
<feature type="compositionally biased region" description="Acidic residues" evidence="1">
    <location>
        <begin position="117"/>
        <end position="132"/>
    </location>
</feature>
<dbReference type="PANTHER" id="PTHR13237">
    <property type="entry name" value="SOMETHING ABOUT SILENCING PROTEIN 10-RELATED"/>
    <property type="match status" value="1"/>
</dbReference>
<reference evidence="2 3" key="1">
    <citation type="journal article" date="2013" name="BMC Genomics">
        <title>Reconstruction of the lipid metabolism for the microalga Monoraphidium neglectum from its genome sequence reveals characteristics suitable for biofuel production.</title>
        <authorList>
            <person name="Bogen C."/>
            <person name="Al-Dilaimi A."/>
            <person name="Albersmeier A."/>
            <person name="Wichmann J."/>
            <person name="Grundmann M."/>
            <person name="Rupp O."/>
            <person name="Lauersen K.J."/>
            <person name="Blifernez-Klassen O."/>
            <person name="Kalinowski J."/>
            <person name="Goesmann A."/>
            <person name="Mussgnug J.H."/>
            <person name="Kruse O."/>
        </authorList>
    </citation>
    <scope>NUCLEOTIDE SEQUENCE [LARGE SCALE GENOMIC DNA]</scope>
    <source>
        <strain evidence="2 3">SAG 48.87</strain>
    </source>
</reference>
<keyword evidence="3" id="KW-1185">Reference proteome</keyword>
<dbReference type="GO" id="GO:0032040">
    <property type="term" value="C:small-subunit processome"/>
    <property type="evidence" value="ECO:0007669"/>
    <property type="project" value="TreeGrafter"/>
</dbReference>
<feature type="compositionally biased region" description="Acidic residues" evidence="1">
    <location>
        <begin position="22"/>
        <end position="32"/>
    </location>
</feature>
<dbReference type="GO" id="GO:0000462">
    <property type="term" value="P:maturation of SSU-rRNA from tricistronic rRNA transcript (SSU-rRNA, 5.8S rRNA, LSU-rRNA)"/>
    <property type="evidence" value="ECO:0007669"/>
    <property type="project" value="TreeGrafter"/>
</dbReference>
<feature type="region of interest" description="Disordered" evidence="1">
    <location>
        <begin position="1"/>
        <end position="208"/>
    </location>
</feature>
<dbReference type="EMBL" id="KK103021">
    <property type="protein sequence ID" value="KIY96399.1"/>
    <property type="molecule type" value="Genomic_DNA"/>
</dbReference>